<organism evidence="2 3">
    <name type="scientific">Xylaria hypoxylon</name>
    <dbReference type="NCBI Taxonomy" id="37992"/>
    <lineage>
        <taxon>Eukaryota</taxon>
        <taxon>Fungi</taxon>
        <taxon>Dikarya</taxon>
        <taxon>Ascomycota</taxon>
        <taxon>Pezizomycotina</taxon>
        <taxon>Sordariomycetes</taxon>
        <taxon>Xylariomycetidae</taxon>
        <taxon>Xylariales</taxon>
        <taxon>Xylariaceae</taxon>
        <taxon>Xylaria</taxon>
    </lineage>
</organism>
<dbReference type="OrthoDB" id="4186099at2759"/>
<accession>A0A4Z0Z0S4</accession>
<reference evidence="2 3" key="1">
    <citation type="submission" date="2019-03" db="EMBL/GenBank/DDBJ databases">
        <title>Draft genome sequence of Xylaria hypoxylon DSM 108379, a ubiquitous saprotrophic-parasitic fungi on hardwood.</title>
        <authorList>
            <person name="Buettner E."/>
            <person name="Leonhardt S."/>
            <person name="Gebauer A.M."/>
            <person name="Liers C."/>
            <person name="Hofrichter M."/>
            <person name="Kellner H."/>
        </authorList>
    </citation>
    <scope>NUCLEOTIDE SEQUENCE [LARGE SCALE GENOMIC DNA]</scope>
    <source>
        <strain evidence="2 3">DSM 108379</strain>
    </source>
</reference>
<evidence type="ECO:0000313" key="2">
    <source>
        <dbReference type="EMBL" id="TGJ85331.1"/>
    </source>
</evidence>
<name>A0A4Z0Z0S4_9PEZI</name>
<dbReference type="Proteomes" id="UP000297716">
    <property type="component" value="Unassembled WGS sequence"/>
</dbReference>
<dbReference type="EMBL" id="SKBN01000048">
    <property type="protein sequence ID" value="TGJ85331.1"/>
    <property type="molecule type" value="Genomic_DNA"/>
</dbReference>
<evidence type="ECO:0000256" key="1">
    <source>
        <dbReference type="SAM" id="MobiDB-lite"/>
    </source>
</evidence>
<dbReference type="AlphaFoldDB" id="A0A4Z0Z0S4"/>
<gene>
    <name evidence="2" type="ORF">E0Z10_g3467</name>
</gene>
<evidence type="ECO:0000313" key="3">
    <source>
        <dbReference type="Proteomes" id="UP000297716"/>
    </source>
</evidence>
<dbReference type="STRING" id="37992.A0A4Z0Z0S4"/>
<sequence length="98" mass="10870">MLTIPPGDYVNKIITNLRANNEPTDDQHIQQGLWTCLEHGDISFKEYCSLGCNGGDSKDDYCNGSPEQVAQDAEDAAELAAEERKFRPRRGAVLDARD</sequence>
<keyword evidence="3" id="KW-1185">Reference proteome</keyword>
<feature type="region of interest" description="Disordered" evidence="1">
    <location>
        <begin position="65"/>
        <end position="84"/>
    </location>
</feature>
<proteinExistence type="predicted"/>
<protein>
    <submittedName>
        <fullName evidence="2">Uncharacterized protein</fullName>
    </submittedName>
</protein>
<comment type="caution">
    <text evidence="2">The sequence shown here is derived from an EMBL/GenBank/DDBJ whole genome shotgun (WGS) entry which is preliminary data.</text>
</comment>